<dbReference type="AlphaFoldDB" id="A0A8H4B180"/>
<evidence type="ECO:0000313" key="2">
    <source>
        <dbReference type="EMBL" id="KAF0552243.1"/>
    </source>
</evidence>
<keyword evidence="3" id="KW-1185">Reference proteome</keyword>
<feature type="compositionally biased region" description="Polar residues" evidence="1">
    <location>
        <begin position="81"/>
        <end position="90"/>
    </location>
</feature>
<reference evidence="2 3" key="1">
    <citation type="journal article" date="2019" name="Environ. Microbiol.">
        <title>At the nexus of three kingdoms: the genome of the mycorrhizal fungus Gigaspora margarita provides insights into plant, endobacterial and fungal interactions.</title>
        <authorList>
            <person name="Venice F."/>
            <person name="Ghignone S."/>
            <person name="Salvioli di Fossalunga A."/>
            <person name="Amselem J."/>
            <person name="Novero M."/>
            <person name="Xianan X."/>
            <person name="Sedzielewska Toro K."/>
            <person name="Morin E."/>
            <person name="Lipzen A."/>
            <person name="Grigoriev I.V."/>
            <person name="Henrissat B."/>
            <person name="Martin F.M."/>
            <person name="Bonfante P."/>
        </authorList>
    </citation>
    <scope>NUCLEOTIDE SEQUENCE [LARGE SCALE GENOMIC DNA]</scope>
    <source>
        <strain evidence="2 3">BEG34</strain>
    </source>
</reference>
<feature type="region of interest" description="Disordered" evidence="1">
    <location>
        <begin position="45"/>
        <end position="93"/>
    </location>
</feature>
<organism evidence="2 3">
    <name type="scientific">Gigaspora margarita</name>
    <dbReference type="NCBI Taxonomy" id="4874"/>
    <lineage>
        <taxon>Eukaryota</taxon>
        <taxon>Fungi</taxon>
        <taxon>Fungi incertae sedis</taxon>
        <taxon>Mucoromycota</taxon>
        <taxon>Glomeromycotina</taxon>
        <taxon>Glomeromycetes</taxon>
        <taxon>Diversisporales</taxon>
        <taxon>Gigasporaceae</taxon>
        <taxon>Gigaspora</taxon>
    </lineage>
</organism>
<dbReference type="EMBL" id="WTPW01000069">
    <property type="protein sequence ID" value="KAF0552243.1"/>
    <property type="molecule type" value="Genomic_DNA"/>
</dbReference>
<feature type="compositionally biased region" description="Pro residues" evidence="1">
    <location>
        <begin position="58"/>
        <end position="69"/>
    </location>
</feature>
<protein>
    <submittedName>
        <fullName evidence="2">Uncharacterized protein</fullName>
    </submittedName>
</protein>
<name>A0A8H4B180_GIGMA</name>
<evidence type="ECO:0000256" key="1">
    <source>
        <dbReference type="SAM" id="MobiDB-lite"/>
    </source>
</evidence>
<comment type="caution">
    <text evidence="2">The sequence shown here is derived from an EMBL/GenBank/DDBJ whole genome shotgun (WGS) entry which is preliminary data.</text>
</comment>
<gene>
    <name evidence="2" type="ORF">F8M41_022203</name>
</gene>
<feature type="compositionally biased region" description="Low complexity" evidence="1">
    <location>
        <begin position="48"/>
        <end position="57"/>
    </location>
</feature>
<accession>A0A8H4B180</accession>
<evidence type="ECO:0000313" key="3">
    <source>
        <dbReference type="Proteomes" id="UP000439903"/>
    </source>
</evidence>
<proteinExistence type="predicted"/>
<dbReference type="Proteomes" id="UP000439903">
    <property type="component" value="Unassembled WGS sequence"/>
</dbReference>
<sequence>MGDSEFPDHRDRCLFYFVVPTVESKGIERADSIKISDFLSLVGNAKMSSTNNSNNPTLPNPAPSNPVPSNPRSANRRLTNRRPQYSNRTYNDPFYPISREAVERYKKNDDWDIINPGHADDYL</sequence>